<protein>
    <submittedName>
        <fullName evidence="1">Uncharacterized protein</fullName>
    </submittedName>
</protein>
<accession>A0A4C1VWH6</accession>
<proteinExistence type="predicted"/>
<reference evidence="1 2" key="1">
    <citation type="journal article" date="2019" name="Commun. Biol.">
        <title>The bagworm genome reveals a unique fibroin gene that provides high tensile strength.</title>
        <authorList>
            <person name="Kono N."/>
            <person name="Nakamura H."/>
            <person name="Ohtoshi R."/>
            <person name="Tomita M."/>
            <person name="Numata K."/>
            <person name="Arakawa K."/>
        </authorList>
    </citation>
    <scope>NUCLEOTIDE SEQUENCE [LARGE SCALE GENOMIC DNA]</scope>
</reference>
<keyword evidence="2" id="KW-1185">Reference proteome</keyword>
<dbReference type="EMBL" id="BGZK01000430">
    <property type="protein sequence ID" value="GBP43133.1"/>
    <property type="molecule type" value="Genomic_DNA"/>
</dbReference>
<evidence type="ECO:0000313" key="2">
    <source>
        <dbReference type="Proteomes" id="UP000299102"/>
    </source>
</evidence>
<gene>
    <name evidence="1" type="ORF">EVAR_40573_1</name>
</gene>
<name>A0A4C1VWH6_EUMVA</name>
<dbReference type="Proteomes" id="UP000299102">
    <property type="component" value="Unassembled WGS sequence"/>
</dbReference>
<evidence type="ECO:0000313" key="1">
    <source>
        <dbReference type="EMBL" id="GBP43133.1"/>
    </source>
</evidence>
<comment type="caution">
    <text evidence="1">The sequence shown here is derived from an EMBL/GenBank/DDBJ whole genome shotgun (WGS) entry which is preliminary data.</text>
</comment>
<sequence>MEQIVNTAHGHLEAQRSHQCIACLLRRIGRLSTQPSKIFTNFNTSLGMFVRMRTALTKVPCGSLDSVASTCDAPETMWRRLGAPQRTVWEVLLYPSK</sequence>
<organism evidence="1 2">
    <name type="scientific">Eumeta variegata</name>
    <name type="common">Bagworm moth</name>
    <name type="synonym">Eumeta japonica</name>
    <dbReference type="NCBI Taxonomy" id="151549"/>
    <lineage>
        <taxon>Eukaryota</taxon>
        <taxon>Metazoa</taxon>
        <taxon>Ecdysozoa</taxon>
        <taxon>Arthropoda</taxon>
        <taxon>Hexapoda</taxon>
        <taxon>Insecta</taxon>
        <taxon>Pterygota</taxon>
        <taxon>Neoptera</taxon>
        <taxon>Endopterygota</taxon>
        <taxon>Lepidoptera</taxon>
        <taxon>Glossata</taxon>
        <taxon>Ditrysia</taxon>
        <taxon>Tineoidea</taxon>
        <taxon>Psychidae</taxon>
        <taxon>Oiketicinae</taxon>
        <taxon>Eumeta</taxon>
    </lineage>
</organism>
<dbReference type="OrthoDB" id="525027at2759"/>
<dbReference type="AlphaFoldDB" id="A0A4C1VWH6"/>